<dbReference type="Pfam" id="PF00294">
    <property type="entry name" value="PfkB"/>
    <property type="match status" value="1"/>
</dbReference>
<feature type="region of interest" description="Disordered" evidence="1">
    <location>
        <begin position="431"/>
        <end position="461"/>
    </location>
</feature>
<dbReference type="InterPro" id="IPR011611">
    <property type="entry name" value="PfkB_dom"/>
</dbReference>
<evidence type="ECO:0000256" key="1">
    <source>
        <dbReference type="SAM" id="MobiDB-lite"/>
    </source>
</evidence>
<dbReference type="EMBL" id="CP086714">
    <property type="protein sequence ID" value="WOO77401.1"/>
    <property type="molecule type" value="Genomic_DNA"/>
</dbReference>
<dbReference type="Pfam" id="PF19189">
    <property type="entry name" value="Mtf2"/>
    <property type="match status" value="1"/>
</dbReference>
<feature type="compositionally biased region" description="Gly residues" evidence="1">
    <location>
        <begin position="674"/>
        <end position="693"/>
    </location>
</feature>
<dbReference type="GO" id="GO:0005739">
    <property type="term" value="C:mitochondrion"/>
    <property type="evidence" value="ECO:0007669"/>
    <property type="project" value="InterPro"/>
</dbReference>
<dbReference type="InterPro" id="IPR029056">
    <property type="entry name" value="Ribokinase-like"/>
</dbReference>
<name>A0AAF0Y4A9_9TREE</name>
<organism evidence="4 5">
    <name type="scientific">Vanrija pseudolonga</name>
    <dbReference type="NCBI Taxonomy" id="143232"/>
    <lineage>
        <taxon>Eukaryota</taxon>
        <taxon>Fungi</taxon>
        <taxon>Dikarya</taxon>
        <taxon>Basidiomycota</taxon>
        <taxon>Agaricomycotina</taxon>
        <taxon>Tremellomycetes</taxon>
        <taxon>Trichosporonales</taxon>
        <taxon>Trichosporonaceae</taxon>
        <taxon>Vanrija</taxon>
    </lineage>
</organism>
<reference evidence="4" key="1">
    <citation type="submission" date="2023-10" db="EMBL/GenBank/DDBJ databases">
        <authorList>
            <person name="Noh H."/>
        </authorList>
    </citation>
    <scope>NUCLEOTIDE SEQUENCE</scope>
    <source>
        <strain evidence="4">DUCC4014</strain>
    </source>
</reference>
<evidence type="ECO:0000313" key="5">
    <source>
        <dbReference type="Proteomes" id="UP000827549"/>
    </source>
</evidence>
<dbReference type="AlphaFoldDB" id="A0AAF0Y4A9"/>
<sequence>MSLKRARVATLEAFIIDTFISVDKDGKEKPLDQPDQIGGAGTYAIVGARIFLPPSRLGMIVDYTPETLPSPMIATLEAFGKDMWAFRQRKDGHGTTRAVNRYRGQVRGFEYLTHPYLLSPRDLLDTEWTAPLPSWIHLVSFPDRAVQAIAEIAAMSAETEGGWHPGFLWEPEPPSCLPENLAFIAKKIAHHVDVISPNDTEAIALYGIDPPSEAEKELALEYCTRRLLALRPRVAAVLRAGPLGCCYALAEDLPHDVQIDPLSPHPPQVPVYWVQPFWIKGMTGWDKAVVDPTGAGNAFMGGLMAALDEGKDMHEAVIWATVAASFVIEQHGLPSMVKVLGREVWNGDYPWERVEALQRRMATGFAAVVGMQDTPTRSILEPRVDYPRKLRGTTNRGHRAAGQTPHEASRFNAILSGILDKLHATEASTSDWASGFNRGRGDARGGSGLPAPFAQQSPSSLPFEAPQFKRRAEDDASPELLAAVDEAVEELSLVSTPAEAVAWAETNLFTTSTEDGRTAYPAIYGRMFARVLAALRTRLNAPHVALALFEHARALGLESYLAGCNTAAYNELLATRWNAFRDLQGVYAGVREMEVNAVFWDKKTAAIVGGVVDEVGREILGRRGSSHRWGDDAYVALAQLEQRIAEDTVRQERIFDTKLQVKRRAAGERSEWRGGSGGPGFGLAGGSLGSGGGGRHRSSRDEEAGDWE</sequence>
<feature type="domain" description="Carbohydrate kinase PfkB" evidence="2">
    <location>
        <begin position="287"/>
        <end position="333"/>
    </location>
</feature>
<evidence type="ECO:0000259" key="2">
    <source>
        <dbReference type="Pfam" id="PF00294"/>
    </source>
</evidence>
<dbReference type="PANTHER" id="PTHR47098:SF2">
    <property type="entry name" value="PROTEIN MAK32"/>
    <property type="match status" value="1"/>
</dbReference>
<evidence type="ECO:0000313" key="4">
    <source>
        <dbReference type="EMBL" id="WOO77401.1"/>
    </source>
</evidence>
<dbReference type="Proteomes" id="UP000827549">
    <property type="component" value="Chromosome 1"/>
</dbReference>
<evidence type="ECO:0000259" key="3">
    <source>
        <dbReference type="Pfam" id="PF19189"/>
    </source>
</evidence>
<proteinExistence type="predicted"/>
<dbReference type="SUPFAM" id="SSF53613">
    <property type="entry name" value="Ribokinase-like"/>
    <property type="match status" value="1"/>
</dbReference>
<feature type="domain" description="Mtf2-like C-terminal" evidence="3">
    <location>
        <begin position="484"/>
        <end position="644"/>
    </location>
</feature>
<dbReference type="InterPro" id="IPR043837">
    <property type="entry name" value="Mtf2-like_C"/>
</dbReference>
<protein>
    <submittedName>
        <fullName evidence="4">Purtative protein</fullName>
    </submittedName>
</protein>
<keyword evidence="5" id="KW-1185">Reference proteome</keyword>
<feature type="region of interest" description="Disordered" evidence="1">
    <location>
        <begin position="666"/>
        <end position="708"/>
    </location>
</feature>
<gene>
    <name evidence="4" type="primary">SPAC16C9.01c_3</name>
    <name evidence="4" type="ORF">LOC62_01G000981</name>
</gene>
<accession>A0AAF0Y4A9</accession>
<dbReference type="PANTHER" id="PTHR47098">
    <property type="entry name" value="PROTEIN MAK32"/>
    <property type="match status" value="1"/>
</dbReference>
<dbReference type="GeneID" id="87804239"/>
<dbReference type="RefSeq" id="XP_062623433.1">
    <property type="nucleotide sequence ID" value="XM_062767449.1"/>
</dbReference>
<dbReference type="Gene3D" id="3.40.1190.20">
    <property type="match status" value="1"/>
</dbReference>